<dbReference type="GO" id="GO:0004553">
    <property type="term" value="F:hydrolase activity, hydrolyzing O-glycosyl compounds"/>
    <property type="evidence" value="ECO:0007669"/>
    <property type="project" value="InterPro"/>
</dbReference>
<dbReference type="InterPro" id="IPR010502">
    <property type="entry name" value="Carb-bd_dom_fam9"/>
</dbReference>
<feature type="domain" description="Carbohydrate-binding" evidence="1">
    <location>
        <begin position="21"/>
        <end position="112"/>
    </location>
</feature>
<gene>
    <name evidence="2" type="ORF">HNR46_001745</name>
</gene>
<evidence type="ECO:0000313" key="2">
    <source>
        <dbReference type="EMBL" id="MBB5351508.1"/>
    </source>
</evidence>
<evidence type="ECO:0000259" key="1">
    <source>
        <dbReference type="Pfam" id="PF06452"/>
    </source>
</evidence>
<dbReference type="CDD" id="cd09620">
    <property type="entry name" value="CBM9_like_3"/>
    <property type="match status" value="1"/>
</dbReference>
<dbReference type="Proteomes" id="UP000557717">
    <property type="component" value="Unassembled WGS sequence"/>
</dbReference>
<dbReference type="Gene3D" id="2.60.40.1190">
    <property type="match status" value="1"/>
</dbReference>
<dbReference type="SUPFAM" id="SSF49344">
    <property type="entry name" value="CBD9-like"/>
    <property type="match status" value="1"/>
</dbReference>
<name>A0A840VA01_9BACT</name>
<protein>
    <recommendedName>
        <fullName evidence="1">Carbohydrate-binding domain-containing protein</fullName>
    </recommendedName>
</protein>
<reference evidence="2 3" key="1">
    <citation type="submission" date="2020-08" db="EMBL/GenBank/DDBJ databases">
        <title>Genomic Encyclopedia of Type Strains, Phase IV (KMG-IV): sequencing the most valuable type-strain genomes for metagenomic binning, comparative biology and taxonomic classification.</title>
        <authorList>
            <person name="Goeker M."/>
        </authorList>
    </citation>
    <scope>NUCLEOTIDE SEQUENCE [LARGE SCALE GENOMIC DNA]</scope>
    <source>
        <strain evidence="2 3">YC6886</strain>
    </source>
</reference>
<accession>A0A840VA01</accession>
<proteinExistence type="predicted"/>
<dbReference type="RefSeq" id="WP_184017737.1">
    <property type="nucleotide sequence ID" value="NZ_JACHFD010000007.1"/>
</dbReference>
<keyword evidence="3" id="KW-1185">Reference proteome</keyword>
<comment type="caution">
    <text evidence="2">The sequence shown here is derived from an EMBL/GenBank/DDBJ whole genome shotgun (WGS) entry which is preliminary data.</text>
</comment>
<dbReference type="PANTHER" id="PTHR35532:SF5">
    <property type="entry name" value="CARBOHYDRATE-BINDING DOMAIN-CONTAINING PROTEIN"/>
    <property type="match status" value="1"/>
</dbReference>
<dbReference type="GO" id="GO:0030246">
    <property type="term" value="F:carbohydrate binding"/>
    <property type="evidence" value="ECO:0007669"/>
    <property type="project" value="InterPro"/>
</dbReference>
<dbReference type="AlphaFoldDB" id="A0A840VA01"/>
<dbReference type="GO" id="GO:0016052">
    <property type="term" value="P:carbohydrate catabolic process"/>
    <property type="evidence" value="ECO:0007669"/>
    <property type="project" value="InterPro"/>
</dbReference>
<dbReference type="EMBL" id="JACHFD010000007">
    <property type="protein sequence ID" value="MBB5351508.1"/>
    <property type="molecule type" value="Genomic_DNA"/>
</dbReference>
<organism evidence="2 3">
    <name type="scientific">Haloferula luteola</name>
    <dbReference type="NCBI Taxonomy" id="595692"/>
    <lineage>
        <taxon>Bacteria</taxon>
        <taxon>Pseudomonadati</taxon>
        <taxon>Verrucomicrobiota</taxon>
        <taxon>Verrucomicrobiia</taxon>
        <taxon>Verrucomicrobiales</taxon>
        <taxon>Verrucomicrobiaceae</taxon>
        <taxon>Haloferula</taxon>
    </lineage>
</organism>
<sequence length="249" mass="28680">MSDDFWTPALRRSYGCPKLGDGGWEEIPWSENFVDITGRAERAPRFRTRMKIAWDETYLHFRAEMEEPHVWGTITQKNEVIFHDNDFEIFLDPDCDGRNYYEFEMNALGTLWELSLPVPYAQGGIPVLGCNIEGLVAEAVVDGTVNDPGDEDRGWEARVSIPWEGLAPYRGGRKGPPETGECWRANFSRVQWQHEIVDGSYVRIPPHGADLGIGLNPEEQHHPEDNWVWSPQGVVNMHWPERWGELRFE</sequence>
<dbReference type="PANTHER" id="PTHR35532">
    <property type="entry name" value="SIMILAR TO POLYHYDROXYALKANOATE DEPOLYMERASE"/>
    <property type="match status" value="1"/>
</dbReference>
<evidence type="ECO:0000313" key="3">
    <source>
        <dbReference type="Proteomes" id="UP000557717"/>
    </source>
</evidence>
<dbReference type="Pfam" id="PF06452">
    <property type="entry name" value="CBM9_1"/>
    <property type="match status" value="1"/>
</dbReference>